<dbReference type="InterPro" id="IPR050523">
    <property type="entry name" value="AKR_Detox_Biosynth"/>
</dbReference>
<dbReference type="InterPro" id="IPR036812">
    <property type="entry name" value="NAD(P)_OxRdtase_dom_sf"/>
</dbReference>
<keyword evidence="1" id="KW-0560">Oxidoreductase</keyword>
<dbReference type="Proteomes" id="UP000799428">
    <property type="component" value="Unassembled WGS sequence"/>
</dbReference>
<gene>
    <name evidence="3" type="ORF">K504DRAFT_463879</name>
</gene>
<evidence type="ECO:0000259" key="2">
    <source>
        <dbReference type="Pfam" id="PF00248"/>
    </source>
</evidence>
<organism evidence="3 4">
    <name type="scientific">Pleomassaria siparia CBS 279.74</name>
    <dbReference type="NCBI Taxonomy" id="1314801"/>
    <lineage>
        <taxon>Eukaryota</taxon>
        <taxon>Fungi</taxon>
        <taxon>Dikarya</taxon>
        <taxon>Ascomycota</taxon>
        <taxon>Pezizomycotina</taxon>
        <taxon>Dothideomycetes</taxon>
        <taxon>Pleosporomycetidae</taxon>
        <taxon>Pleosporales</taxon>
        <taxon>Pleomassariaceae</taxon>
        <taxon>Pleomassaria</taxon>
    </lineage>
</organism>
<name>A0A6G1JQZ2_9PLEO</name>
<dbReference type="CDD" id="cd19075">
    <property type="entry name" value="AKR_AKR7A1-5"/>
    <property type="match status" value="1"/>
</dbReference>
<dbReference type="Gene3D" id="3.20.20.100">
    <property type="entry name" value="NADP-dependent oxidoreductase domain"/>
    <property type="match status" value="1"/>
</dbReference>
<dbReference type="EMBL" id="MU005790">
    <property type="protein sequence ID" value="KAF2703039.1"/>
    <property type="molecule type" value="Genomic_DNA"/>
</dbReference>
<evidence type="ECO:0000256" key="1">
    <source>
        <dbReference type="ARBA" id="ARBA00023002"/>
    </source>
</evidence>
<dbReference type="PANTHER" id="PTHR43364">
    <property type="entry name" value="NADH-SPECIFIC METHYLGLYOXAL REDUCTASE-RELATED"/>
    <property type="match status" value="1"/>
</dbReference>
<accession>A0A6G1JQZ2</accession>
<feature type="domain" description="NADP-dependent oxidoreductase" evidence="2">
    <location>
        <begin position="4"/>
        <end position="301"/>
    </location>
</feature>
<protein>
    <submittedName>
        <fullName evidence="3">Aldo/keto reductase</fullName>
    </submittedName>
</protein>
<sequence length="323" mass="35242">MSIKVVFGGGSISSMGAFNTDESVAEALNVLKASGVLNIDTARSYPASEGNIGRATDRESFTIDTKIIGGWSPGSAKKEAIITDSQNSLETVKIKQFDILYLHSPDVSIPIEETLEGINEAYKKGIFRRFGLSNFSAEQVQEAYDVAKSKGYVLPSVYQGNYSAIARHAETLLFPTLRKLGFAFYAYSPLAGGFLTKTIQSLDEGVGRFSDDVIGGLYNALYNKPTLRGELAEWKDIAEKEGVSKAELAYRWVGYNSVLKPEFGDGVIFGASSIKQIEQTAASLKKGPLSEEAVKRIDAIWRSVEKDAPIDNFITFVKKNSKV</sequence>
<dbReference type="OrthoDB" id="48988at2759"/>
<evidence type="ECO:0000313" key="4">
    <source>
        <dbReference type="Proteomes" id="UP000799428"/>
    </source>
</evidence>
<proteinExistence type="predicted"/>
<dbReference type="AlphaFoldDB" id="A0A6G1JQZ2"/>
<evidence type="ECO:0000313" key="3">
    <source>
        <dbReference type="EMBL" id="KAF2703039.1"/>
    </source>
</evidence>
<dbReference type="GO" id="GO:0016491">
    <property type="term" value="F:oxidoreductase activity"/>
    <property type="evidence" value="ECO:0007669"/>
    <property type="project" value="UniProtKB-KW"/>
</dbReference>
<dbReference type="PANTHER" id="PTHR43364:SF4">
    <property type="entry name" value="NAD(P)-LINKED OXIDOREDUCTASE SUPERFAMILY PROTEIN"/>
    <property type="match status" value="1"/>
</dbReference>
<dbReference type="SUPFAM" id="SSF51430">
    <property type="entry name" value="NAD(P)-linked oxidoreductase"/>
    <property type="match status" value="1"/>
</dbReference>
<dbReference type="Pfam" id="PF00248">
    <property type="entry name" value="Aldo_ket_red"/>
    <property type="match status" value="1"/>
</dbReference>
<reference evidence="3" key="1">
    <citation type="journal article" date="2020" name="Stud. Mycol.">
        <title>101 Dothideomycetes genomes: a test case for predicting lifestyles and emergence of pathogens.</title>
        <authorList>
            <person name="Haridas S."/>
            <person name="Albert R."/>
            <person name="Binder M."/>
            <person name="Bloem J."/>
            <person name="Labutti K."/>
            <person name="Salamov A."/>
            <person name="Andreopoulos B."/>
            <person name="Baker S."/>
            <person name="Barry K."/>
            <person name="Bills G."/>
            <person name="Bluhm B."/>
            <person name="Cannon C."/>
            <person name="Castanera R."/>
            <person name="Culley D."/>
            <person name="Daum C."/>
            <person name="Ezra D."/>
            <person name="Gonzalez J."/>
            <person name="Henrissat B."/>
            <person name="Kuo A."/>
            <person name="Liang C."/>
            <person name="Lipzen A."/>
            <person name="Lutzoni F."/>
            <person name="Magnuson J."/>
            <person name="Mondo S."/>
            <person name="Nolan M."/>
            <person name="Ohm R."/>
            <person name="Pangilinan J."/>
            <person name="Park H.-J."/>
            <person name="Ramirez L."/>
            <person name="Alfaro M."/>
            <person name="Sun H."/>
            <person name="Tritt A."/>
            <person name="Yoshinaga Y."/>
            <person name="Zwiers L.-H."/>
            <person name="Turgeon B."/>
            <person name="Goodwin S."/>
            <person name="Spatafora J."/>
            <person name="Crous P."/>
            <person name="Grigoriev I."/>
        </authorList>
    </citation>
    <scope>NUCLEOTIDE SEQUENCE</scope>
    <source>
        <strain evidence="3">CBS 279.74</strain>
    </source>
</reference>
<keyword evidence="4" id="KW-1185">Reference proteome</keyword>
<dbReference type="InterPro" id="IPR023210">
    <property type="entry name" value="NADP_OxRdtase_dom"/>
</dbReference>